<evidence type="ECO:0000256" key="1">
    <source>
        <dbReference type="ARBA" id="ARBA00022737"/>
    </source>
</evidence>
<comment type="caution">
    <text evidence="3">The sequence shown here is derived from an EMBL/GenBank/DDBJ whole genome shotgun (WGS) entry which is preliminary data.</text>
</comment>
<dbReference type="InterPro" id="IPR032675">
    <property type="entry name" value="LRR_dom_sf"/>
</dbReference>
<dbReference type="InterPro" id="IPR001611">
    <property type="entry name" value="Leu-rich_rpt"/>
</dbReference>
<protein>
    <recommendedName>
        <fullName evidence="2">Disease resistance R13L4/SHOC-2-like LRR domain-containing protein</fullName>
    </recommendedName>
</protein>
<dbReference type="Pfam" id="PF23598">
    <property type="entry name" value="LRR_14"/>
    <property type="match status" value="1"/>
</dbReference>
<reference evidence="3 4" key="1">
    <citation type="journal article" date="2021" name="BMC Genomics">
        <title>Datura genome reveals duplications of psychoactive alkaloid biosynthetic genes and high mutation rate following tissue culture.</title>
        <authorList>
            <person name="Rajewski A."/>
            <person name="Carter-House D."/>
            <person name="Stajich J."/>
            <person name="Litt A."/>
        </authorList>
    </citation>
    <scope>NUCLEOTIDE SEQUENCE [LARGE SCALE GENOMIC DNA]</scope>
    <source>
        <strain evidence="3">AR-01</strain>
    </source>
</reference>
<evidence type="ECO:0000313" key="4">
    <source>
        <dbReference type="Proteomes" id="UP000823775"/>
    </source>
</evidence>
<evidence type="ECO:0000313" key="3">
    <source>
        <dbReference type="EMBL" id="MCD7448270.1"/>
    </source>
</evidence>
<feature type="domain" description="Disease resistance R13L4/SHOC-2-like LRR" evidence="2">
    <location>
        <begin position="2"/>
        <end position="165"/>
    </location>
</feature>
<proteinExistence type="predicted"/>
<dbReference type="PANTHER" id="PTHR45752:SF195">
    <property type="entry name" value="LEUCINE-RICH REPEAT (LRR) FAMILY PROTEIN-RELATED"/>
    <property type="match status" value="1"/>
</dbReference>
<dbReference type="Gene3D" id="3.80.10.10">
    <property type="entry name" value="Ribonuclease Inhibitor"/>
    <property type="match status" value="2"/>
</dbReference>
<dbReference type="InterPro" id="IPR055414">
    <property type="entry name" value="LRR_R13L4/SHOC2-like"/>
</dbReference>
<keyword evidence="1" id="KW-0677">Repeat</keyword>
<dbReference type="Proteomes" id="UP000823775">
    <property type="component" value="Unassembled WGS sequence"/>
</dbReference>
<dbReference type="InterPro" id="IPR050715">
    <property type="entry name" value="LRR-SigEffector_domain"/>
</dbReference>
<accession>A0ABS8RN79</accession>
<dbReference type="EMBL" id="JACEIK010000056">
    <property type="protein sequence ID" value="MCD7448270.1"/>
    <property type="molecule type" value="Genomic_DNA"/>
</dbReference>
<sequence>MQELPDDLGNLQSLRKFSAPRIAVTYLPSSLGRLKKLEYMHMGGFGRSVPCTASQEQISFLPPSITNLCSLNKLCLASCDLSVKDIPSTLGQLTSLEFLDLSKNNFSCLPFSLFQLSKLSELRFLRCKNLLQLPELPPNLERFYLEGCTSMEKLPALSQLSKLIEVKLQGCRSFQKLPEFPSNVERLNLEGCTSLEELPHLSQLSKLIELELKGCRSLQTLPELPQHLCPCRCRQLVDQRRN</sequence>
<dbReference type="PROSITE" id="PS51450">
    <property type="entry name" value="LRR"/>
    <property type="match status" value="1"/>
</dbReference>
<evidence type="ECO:0000259" key="2">
    <source>
        <dbReference type="Pfam" id="PF23598"/>
    </source>
</evidence>
<gene>
    <name evidence="3" type="ORF">HAX54_040031</name>
</gene>
<name>A0ABS8RN79_DATST</name>
<organism evidence="3 4">
    <name type="scientific">Datura stramonium</name>
    <name type="common">Jimsonweed</name>
    <name type="synonym">Common thornapple</name>
    <dbReference type="NCBI Taxonomy" id="4076"/>
    <lineage>
        <taxon>Eukaryota</taxon>
        <taxon>Viridiplantae</taxon>
        <taxon>Streptophyta</taxon>
        <taxon>Embryophyta</taxon>
        <taxon>Tracheophyta</taxon>
        <taxon>Spermatophyta</taxon>
        <taxon>Magnoliopsida</taxon>
        <taxon>eudicotyledons</taxon>
        <taxon>Gunneridae</taxon>
        <taxon>Pentapetalae</taxon>
        <taxon>asterids</taxon>
        <taxon>lamiids</taxon>
        <taxon>Solanales</taxon>
        <taxon>Solanaceae</taxon>
        <taxon>Solanoideae</taxon>
        <taxon>Datureae</taxon>
        <taxon>Datura</taxon>
    </lineage>
</organism>
<dbReference type="SUPFAM" id="SSF52058">
    <property type="entry name" value="L domain-like"/>
    <property type="match status" value="1"/>
</dbReference>
<keyword evidence="4" id="KW-1185">Reference proteome</keyword>
<dbReference type="PANTHER" id="PTHR45752">
    <property type="entry name" value="LEUCINE-RICH REPEAT-CONTAINING"/>
    <property type="match status" value="1"/>
</dbReference>